<organism evidence="2 3">
    <name type="scientific">Thiohalocapsa marina</name>
    <dbReference type="NCBI Taxonomy" id="424902"/>
    <lineage>
        <taxon>Bacteria</taxon>
        <taxon>Pseudomonadati</taxon>
        <taxon>Pseudomonadota</taxon>
        <taxon>Gammaproteobacteria</taxon>
        <taxon>Chromatiales</taxon>
        <taxon>Chromatiaceae</taxon>
        <taxon>Thiohalocapsa</taxon>
    </lineage>
</organism>
<dbReference type="PANTHER" id="PTHR39966:SF1">
    <property type="entry name" value="HEMERYTHRIN-LIKE DOMAIN-CONTAINING PROTEIN"/>
    <property type="match status" value="1"/>
</dbReference>
<dbReference type="GO" id="GO:0005886">
    <property type="term" value="C:plasma membrane"/>
    <property type="evidence" value="ECO:0007669"/>
    <property type="project" value="TreeGrafter"/>
</dbReference>
<dbReference type="RefSeq" id="WP_150091570.1">
    <property type="nucleotide sequence ID" value="NZ_JBFUOH010000134.1"/>
</dbReference>
<protein>
    <submittedName>
        <fullName evidence="2">Hemerythrin domain-containing protein</fullName>
    </submittedName>
</protein>
<dbReference type="Pfam" id="PF01814">
    <property type="entry name" value="Hemerythrin"/>
    <property type="match status" value="1"/>
</dbReference>
<evidence type="ECO:0000313" key="3">
    <source>
        <dbReference type="Proteomes" id="UP000322981"/>
    </source>
</evidence>
<comment type="caution">
    <text evidence="2">The sequence shown here is derived from an EMBL/GenBank/DDBJ whole genome shotgun (WGS) entry which is preliminary data.</text>
</comment>
<dbReference type="Gene3D" id="1.20.120.520">
    <property type="entry name" value="nmb1532 protein domain like"/>
    <property type="match status" value="1"/>
</dbReference>
<accession>A0A5M8FMM5</accession>
<sequence length="183" mass="21567">MSALLDRLIEDHRRLEYVMDLLTALLDRFRAGEEPDYGLMCEVLEYMIDYSDQVHHPSEELIFERLFAVSGENPDLLRRVMRQHEQLSQLNRRFRESLEGIMHEEVLPRDEVELQGREMLSLLREHIELENTRAFPFAAAQLTAEDWADIETRVPQAQDPVFGQADPQRFRALYARLKDQLGE</sequence>
<evidence type="ECO:0000313" key="2">
    <source>
        <dbReference type="EMBL" id="KAA6185987.1"/>
    </source>
</evidence>
<dbReference type="AlphaFoldDB" id="A0A5M8FMM5"/>
<dbReference type="Proteomes" id="UP000322981">
    <property type="component" value="Unassembled WGS sequence"/>
</dbReference>
<dbReference type="OrthoDB" id="7349010at2"/>
<evidence type="ECO:0000259" key="1">
    <source>
        <dbReference type="Pfam" id="PF01814"/>
    </source>
</evidence>
<dbReference type="EMBL" id="VWXX01000006">
    <property type="protein sequence ID" value="KAA6185987.1"/>
    <property type="molecule type" value="Genomic_DNA"/>
</dbReference>
<gene>
    <name evidence="2" type="ORF">F2Q65_06355</name>
</gene>
<name>A0A5M8FMM5_9GAMM</name>
<dbReference type="PANTHER" id="PTHR39966">
    <property type="entry name" value="BLL2471 PROTEIN-RELATED"/>
    <property type="match status" value="1"/>
</dbReference>
<keyword evidence="3" id="KW-1185">Reference proteome</keyword>
<dbReference type="InterPro" id="IPR012312">
    <property type="entry name" value="Hemerythrin-like"/>
</dbReference>
<feature type="domain" description="Hemerythrin-like" evidence="1">
    <location>
        <begin position="5"/>
        <end position="138"/>
    </location>
</feature>
<proteinExistence type="predicted"/>
<reference evidence="2 3" key="1">
    <citation type="submission" date="2019-09" db="EMBL/GenBank/DDBJ databases">
        <title>Whole-genome sequence of the purple sulfur bacterium Thiohalocapsa marina DSM 19078.</title>
        <authorList>
            <person name="Kyndt J.A."/>
            <person name="Meyer T.E."/>
        </authorList>
    </citation>
    <scope>NUCLEOTIDE SEQUENCE [LARGE SCALE GENOMIC DNA]</scope>
    <source>
        <strain evidence="2 3">DSM 19078</strain>
    </source>
</reference>